<accession>A0A8J2UKI0</accession>
<dbReference type="Pfam" id="PF13439">
    <property type="entry name" value="Glyco_transf_4"/>
    <property type="match status" value="1"/>
</dbReference>
<dbReference type="Proteomes" id="UP000620266">
    <property type="component" value="Unassembled WGS sequence"/>
</dbReference>
<dbReference type="PANTHER" id="PTHR45947">
    <property type="entry name" value="SULFOQUINOVOSYL TRANSFERASE SQD2"/>
    <property type="match status" value="1"/>
</dbReference>
<dbReference type="CDD" id="cd03795">
    <property type="entry name" value="GT4_WfcD-like"/>
    <property type="match status" value="1"/>
</dbReference>
<dbReference type="EMBL" id="BMCG01000002">
    <property type="protein sequence ID" value="GGC05120.1"/>
    <property type="molecule type" value="Genomic_DNA"/>
</dbReference>
<sequence>MRILHFYRTYFPDTFGGIEQVIYQIAEKSSFLGVETKVLTLSANPKGRIAFPHHEVYQAKLGMQIASNGFSWQVCGAFRSLAETVDVIHYHYPWPFMDLVHFATGCKKPSVVTYHSDIVRQRNLLKLYAPLQKAFLRSVDRIVVTSPNYLESSSTLQNYRQKTDVIPIGLDESMSIPADENVVASWRAKLPPKFFLFVGVLRYYKGLDVLLAAMRENDCPVVIVGGGPEESRLRALAQQWNLQNIYFLGELPDPDKNALLTLCYGVVFPSNLRSEAFGISLLEGAMFGKPMISCEIGTGTTFINLQGETGLVTPPDDSKAFSDAMRFLWDNPDKASEMGRAARHRYVQHFTADKMADSYCRIYHEMVGK</sequence>
<reference evidence="3" key="2">
    <citation type="submission" date="2020-09" db="EMBL/GenBank/DDBJ databases">
        <authorList>
            <person name="Sun Q."/>
            <person name="Sedlacek I."/>
        </authorList>
    </citation>
    <scope>NUCLEOTIDE SEQUENCE</scope>
    <source>
        <strain evidence="3">CCM 7086</strain>
    </source>
</reference>
<dbReference type="InterPro" id="IPR028098">
    <property type="entry name" value="Glyco_trans_4-like_N"/>
</dbReference>
<dbReference type="RefSeq" id="WP_188395353.1">
    <property type="nucleotide sequence ID" value="NZ_BMCG01000002.1"/>
</dbReference>
<dbReference type="AlphaFoldDB" id="A0A8J2UKI0"/>
<dbReference type="Gene3D" id="3.40.50.2000">
    <property type="entry name" value="Glycogen Phosphorylase B"/>
    <property type="match status" value="2"/>
</dbReference>
<comment type="caution">
    <text evidence="3">The sequence shown here is derived from an EMBL/GenBank/DDBJ whole genome shotgun (WGS) entry which is preliminary data.</text>
</comment>
<dbReference type="SUPFAM" id="SSF53756">
    <property type="entry name" value="UDP-Glycosyltransferase/glycogen phosphorylase"/>
    <property type="match status" value="1"/>
</dbReference>
<proteinExistence type="predicted"/>
<name>A0A8J2UKI0_9BURK</name>
<dbReference type="GO" id="GO:0016757">
    <property type="term" value="F:glycosyltransferase activity"/>
    <property type="evidence" value="ECO:0007669"/>
    <property type="project" value="InterPro"/>
</dbReference>
<keyword evidence="4" id="KW-1185">Reference proteome</keyword>
<organism evidence="3 4">
    <name type="scientific">Oxalicibacterium flavum</name>
    <dbReference type="NCBI Taxonomy" id="179467"/>
    <lineage>
        <taxon>Bacteria</taxon>
        <taxon>Pseudomonadati</taxon>
        <taxon>Pseudomonadota</taxon>
        <taxon>Betaproteobacteria</taxon>
        <taxon>Burkholderiales</taxon>
        <taxon>Oxalobacteraceae</taxon>
        <taxon>Oxalicibacterium</taxon>
    </lineage>
</organism>
<evidence type="ECO:0000313" key="4">
    <source>
        <dbReference type="Proteomes" id="UP000620266"/>
    </source>
</evidence>
<dbReference type="InterPro" id="IPR001296">
    <property type="entry name" value="Glyco_trans_1"/>
</dbReference>
<dbReference type="PANTHER" id="PTHR45947:SF3">
    <property type="entry name" value="SULFOQUINOVOSYL TRANSFERASE SQD2"/>
    <property type="match status" value="1"/>
</dbReference>
<protein>
    <submittedName>
        <fullName evidence="3">Glycosyltransferase WbpZ</fullName>
    </submittedName>
</protein>
<evidence type="ECO:0000313" key="3">
    <source>
        <dbReference type="EMBL" id="GGC05120.1"/>
    </source>
</evidence>
<feature type="domain" description="Glycosyl transferase family 1" evidence="1">
    <location>
        <begin position="185"/>
        <end position="345"/>
    </location>
</feature>
<gene>
    <name evidence="3" type="primary">wbpZ</name>
    <name evidence="3" type="ORF">GCM10007205_12870</name>
</gene>
<dbReference type="Pfam" id="PF00534">
    <property type="entry name" value="Glycos_transf_1"/>
    <property type="match status" value="1"/>
</dbReference>
<evidence type="ECO:0000259" key="1">
    <source>
        <dbReference type="Pfam" id="PF00534"/>
    </source>
</evidence>
<dbReference type="InterPro" id="IPR050194">
    <property type="entry name" value="Glycosyltransferase_grp1"/>
</dbReference>
<evidence type="ECO:0000259" key="2">
    <source>
        <dbReference type="Pfam" id="PF13439"/>
    </source>
</evidence>
<feature type="domain" description="Glycosyltransferase subfamily 4-like N-terminal" evidence="2">
    <location>
        <begin position="15"/>
        <end position="172"/>
    </location>
</feature>
<reference evidence="3" key="1">
    <citation type="journal article" date="2014" name="Int. J. Syst. Evol. Microbiol.">
        <title>Complete genome sequence of Corynebacterium casei LMG S-19264T (=DSM 44701T), isolated from a smear-ripened cheese.</title>
        <authorList>
            <consortium name="US DOE Joint Genome Institute (JGI-PGF)"/>
            <person name="Walter F."/>
            <person name="Albersmeier A."/>
            <person name="Kalinowski J."/>
            <person name="Ruckert C."/>
        </authorList>
    </citation>
    <scope>NUCLEOTIDE SEQUENCE</scope>
    <source>
        <strain evidence="3">CCM 7086</strain>
    </source>
</reference>